<dbReference type="AlphaFoldDB" id="A0A196S9Z6"/>
<dbReference type="EMBL" id="LXWW01000511">
    <property type="protein sequence ID" value="OAO12819.1"/>
    <property type="molecule type" value="Genomic_DNA"/>
</dbReference>
<evidence type="ECO:0000313" key="1">
    <source>
        <dbReference type="EMBL" id="OAO12819.1"/>
    </source>
</evidence>
<name>A0A196S9Z6_BLAHN</name>
<gene>
    <name evidence="1" type="ORF">AV274_5544</name>
</gene>
<evidence type="ECO:0000313" key="2">
    <source>
        <dbReference type="Proteomes" id="UP000078348"/>
    </source>
</evidence>
<sequence>MMNINSTMTTRKERKKVPVKSVYSHIIRAKLFGVLTVNALEGIINEIDQMIPPEAFDEPLDVFSNRFRRYQNGNLMPTSYGDHLDRAAKSLCKDLGVSVTIELFNTQAIKRVISSCILTVSDHERNEMIEWLGLPNDIILKSERYENLINDVCLYYYKQTVNNINEDTLAFVRRSANELLRNKASKEALRKKLVQQNQTMVMREPIVEDMHGNLPMGEMIPQRQPFVADVQGVDPGQLPYLIHSGVPGPILSVSACWESEGVVT</sequence>
<protein>
    <submittedName>
        <fullName evidence="1">Uncharacterized protein</fullName>
    </submittedName>
</protein>
<dbReference type="OrthoDB" id="215698at2759"/>
<keyword evidence="2" id="KW-1185">Reference proteome</keyword>
<reference evidence="1 2" key="1">
    <citation type="submission" date="2016-05" db="EMBL/GenBank/DDBJ databases">
        <title>Nuclear genome of Blastocystis sp. subtype 1 NandII.</title>
        <authorList>
            <person name="Gentekaki E."/>
            <person name="Curtis B."/>
            <person name="Stairs C."/>
            <person name="Eme L."/>
            <person name="Herman E."/>
            <person name="Klimes V."/>
            <person name="Arias M.C."/>
            <person name="Elias M."/>
            <person name="Hilliou F."/>
            <person name="Klute M."/>
            <person name="Malik S.-B."/>
            <person name="Pightling A."/>
            <person name="Rachubinski R."/>
            <person name="Salas D."/>
            <person name="Schlacht A."/>
            <person name="Suga H."/>
            <person name="Archibald J."/>
            <person name="Ball S.G."/>
            <person name="Clark G."/>
            <person name="Dacks J."/>
            <person name="Van Der Giezen M."/>
            <person name="Tsaousis A."/>
            <person name="Roger A."/>
        </authorList>
    </citation>
    <scope>NUCLEOTIDE SEQUENCE [LARGE SCALE GENOMIC DNA]</scope>
    <source>
        <strain evidence="2">ATCC 50177 / NandII</strain>
    </source>
</reference>
<comment type="caution">
    <text evidence="1">The sequence shown here is derived from an EMBL/GenBank/DDBJ whole genome shotgun (WGS) entry which is preliminary data.</text>
</comment>
<accession>A0A196S9Z6</accession>
<proteinExistence type="predicted"/>
<dbReference type="Proteomes" id="UP000078348">
    <property type="component" value="Unassembled WGS sequence"/>
</dbReference>
<organism evidence="1 2">
    <name type="scientific">Blastocystis sp. subtype 1 (strain ATCC 50177 / NandII)</name>
    <dbReference type="NCBI Taxonomy" id="478820"/>
    <lineage>
        <taxon>Eukaryota</taxon>
        <taxon>Sar</taxon>
        <taxon>Stramenopiles</taxon>
        <taxon>Bigyra</taxon>
        <taxon>Opalozoa</taxon>
        <taxon>Opalinata</taxon>
        <taxon>Blastocystidae</taxon>
        <taxon>Blastocystis</taxon>
    </lineage>
</organism>